<name>A0A9P8P1M5_9ASCO</name>
<evidence type="ECO:0000313" key="1">
    <source>
        <dbReference type="EMBL" id="KAH3663502.1"/>
    </source>
</evidence>
<gene>
    <name evidence="1" type="ORF">OGAPHI_004903</name>
</gene>
<dbReference type="RefSeq" id="XP_046059838.1">
    <property type="nucleotide sequence ID" value="XM_046206031.1"/>
</dbReference>
<sequence length="88" mass="9990">MMNRTTTIIPNLYPITTSKGDASDREIDGRVNRRTQAIFGIGDGAPKLKAATKVKSISQRYAMTRKLLAELKKRTPHNYEQKNIPRVF</sequence>
<dbReference type="AlphaFoldDB" id="A0A9P8P1M5"/>
<protein>
    <submittedName>
        <fullName evidence="1">Uncharacterized protein</fullName>
    </submittedName>
</protein>
<proteinExistence type="predicted"/>
<dbReference type="Proteomes" id="UP000769157">
    <property type="component" value="Unassembled WGS sequence"/>
</dbReference>
<reference evidence="1" key="2">
    <citation type="submission" date="2021-01" db="EMBL/GenBank/DDBJ databases">
        <authorList>
            <person name="Schikora-Tamarit M.A."/>
        </authorList>
    </citation>
    <scope>NUCLEOTIDE SEQUENCE</scope>
    <source>
        <strain evidence="1">CBS6075</strain>
    </source>
</reference>
<keyword evidence="2" id="KW-1185">Reference proteome</keyword>
<reference evidence="1" key="1">
    <citation type="journal article" date="2021" name="Open Biol.">
        <title>Shared evolutionary footprints suggest mitochondrial oxidative damage underlies multiple complex I losses in fungi.</title>
        <authorList>
            <person name="Schikora-Tamarit M.A."/>
            <person name="Marcet-Houben M."/>
            <person name="Nosek J."/>
            <person name="Gabaldon T."/>
        </authorList>
    </citation>
    <scope>NUCLEOTIDE SEQUENCE</scope>
    <source>
        <strain evidence="1">CBS6075</strain>
    </source>
</reference>
<dbReference type="GeneID" id="70236867"/>
<evidence type="ECO:0000313" key="2">
    <source>
        <dbReference type="Proteomes" id="UP000769157"/>
    </source>
</evidence>
<comment type="caution">
    <text evidence="1">The sequence shown here is derived from an EMBL/GenBank/DDBJ whole genome shotgun (WGS) entry which is preliminary data.</text>
</comment>
<organism evidence="1 2">
    <name type="scientific">Ogataea philodendri</name>
    <dbReference type="NCBI Taxonomy" id="1378263"/>
    <lineage>
        <taxon>Eukaryota</taxon>
        <taxon>Fungi</taxon>
        <taxon>Dikarya</taxon>
        <taxon>Ascomycota</taxon>
        <taxon>Saccharomycotina</taxon>
        <taxon>Pichiomycetes</taxon>
        <taxon>Pichiales</taxon>
        <taxon>Pichiaceae</taxon>
        <taxon>Ogataea</taxon>
    </lineage>
</organism>
<accession>A0A9P8P1M5</accession>
<dbReference type="EMBL" id="JAEUBE010000366">
    <property type="protein sequence ID" value="KAH3663502.1"/>
    <property type="molecule type" value="Genomic_DNA"/>
</dbReference>